<dbReference type="Gene3D" id="3.20.20.80">
    <property type="entry name" value="Glycosidases"/>
    <property type="match status" value="1"/>
</dbReference>
<protein>
    <recommendedName>
        <fullName evidence="3">Glycosyl transferase</fullName>
    </recommendedName>
</protein>
<accession>A0A328UKQ1</accession>
<evidence type="ECO:0000313" key="1">
    <source>
        <dbReference type="EMBL" id="RAQ30760.1"/>
    </source>
</evidence>
<dbReference type="EMBL" id="QLYR01000001">
    <property type="protein sequence ID" value="RAQ30760.1"/>
    <property type="molecule type" value="Genomic_DNA"/>
</dbReference>
<name>A0A328UKQ1_9FIRM</name>
<proteinExistence type="predicted"/>
<dbReference type="AlphaFoldDB" id="A0A328UKQ1"/>
<dbReference type="InterPro" id="IPR032719">
    <property type="entry name" value="WbsX"/>
</dbReference>
<sequence length="368" mass="42710">MSNYDVAAYIWPAYTGDEPRTKIFWPEGIGEWQSVKNSVSKYPGHNWPRKPLWGYVNEADPYVMEGQIAAAADHGVNVFIYDWYWYENRPFLEQCLNNGYLKARNNDRVKFYLMWANHSVNYTWDIRNSSLQDCEIWDGAVDRSSFEQIALRTIGRYFSQPSYYKIDGKPVYAVYDAANLIRGLGGVENTRRALDWFREQTVRAGFPGLHLQLIFWSNNAVNLSGVDGGDHSLSPWEVISSLGFDSITHYQFAHFANIDRDYREILRDVQKEWAMIDERSPVPYYPHISVGWDNNPRFMEFRPGVVKNNTPDAVEEAVRMARAYVDAHPGRTPLITLNSWNEWTETSYLQPDDLYGYGYLEAVRKALA</sequence>
<dbReference type="CDD" id="cd11579">
    <property type="entry name" value="Glyco_tran_WbsX"/>
    <property type="match status" value="1"/>
</dbReference>
<gene>
    <name evidence="1" type="ORF">DPQ25_04570</name>
</gene>
<evidence type="ECO:0008006" key="3">
    <source>
        <dbReference type="Google" id="ProtNLM"/>
    </source>
</evidence>
<evidence type="ECO:0000313" key="2">
    <source>
        <dbReference type="Proteomes" id="UP000249377"/>
    </source>
</evidence>
<dbReference type="PANTHER" id="PTHR41244:SF1">
    <property type="entry name" value="GLYCOSYLTRANSFERASE"/>
    <property type="match status" value="1"/>
</dbReference>
<dbReference type="Proteomes" id="UP000249377">
    <property type="component" value="Unassembled WGS sequence"/>
</dbReference>
<comment type="caution">
    <text evidence="1">The sequence shown here is derived from an EMBL/GenBank/DDBJ whole genome shotgun (WGS) entry which is preliminary data.</text>
</comment>
<dbReference type="PANTHER" id="PTHR41244">
    <property type="entry name" value="RHAMNAN SYNTHESIS F"/>
    <property type="match status" value="1"/>
</dbReference>
<dbReference type="Pfam" id="PF14307">
    <property type="entry name" value="Glyco_tran_WbsX"/>
    <property type="match status" value="1"/>
</dbReference>
<reference evidence="1 2" key="1">
    <citation type="submission" date="2018-06" db="EMBL/GenBank/DDBJ databases">
        <title>Noncontiguous genome sequence of Ruminococcaceae bacterium ASD2818.</title>
        <authorList>
            <person name="Chaplin A.V."/>
            <person name="Sokolova S.R."/>
            <person name="Kochetkova T.O."/>
            <person name="Goltsov A.Y."/>
            <person name="Trofimov D.Y."/>
            <person name="Efimov B.A."/>
        </authorList>
    </citation>
    <scope>NUCLEOTIDE SEQUENCE [LARGE SCALE GENOMIC DNA]</scope>
    <source>
        <strain evidence="1 2">ASD2818</strain>
    </source>
</reference>
<keyword evidence="2" id="KW-1185">Reference proteome</keyword>
<dbReference type="RefSeq" id="WP_112331954.1">
    <property type="nucleotide sequence ID" value="NZ_JADPHD010000004.1"/>
</dbReference>
<organism evidence="1 2">
    <name type="scientific">Hydrogeniiclostridium mannosilyticum</name>
    <dbReference type="NCBI Taxonomy" id="2764322"/>
    <lineage>
        <taxon>Bacteria</taxon>
        <taxon>Bacillati</taxon>
        <taxon>Bacillota</taxon>
        <taxon>Clostridia</taxon>
        <taxon>Eubacteriales</taxon>
        <taxon>Acutalibacteraceae</taxon>
        <taxon>Hydrogeniiclostridium</taxon>
    </lineage>
</organism>